<feature type="signal peptide" evidence="1">
    <location>
        <begin position="1"/>
        <end position="20"/>
    </location>
</feature>
<proteinExistence type="predicted"/>
<dbReference type="Proteomes" id="UP000297031">
    <property type="component" value="Chromosome"/>
</dbReference>
<dbReference type="AlphaFoldDB" id="A0A4P7VQZ4"/>
<evidence type="ECO:0000313" key="3">
    <source>
        <dbReference type="Proteomes" id="UP000297031"/>
    </source>
</evidence>
<dbReference type="EMBL" id="CP039393">
    <property type="protein sequence ID" value="QCD36744.1"/>
    <property type="molecule type" value="Genomic_DNA"/>
</dbReference>
<protein>
    <submittedName>
        <fullName evidence="2">DUF4906 domain-containing protein</fullName>
    </submittedName>
</protein>
<organism evidence="2 3">
    <name type="scientific">Muribaculum gordoncarteri</name>
    <dbReference type="NCBI Taxonomy" id="2530390"/>
    <lineage>
        <taxon>Bacteria</taxon>
        <taxon>Pseudomonadati</taxon>
        <taxon>Bacteroidota</taxon>
        <taxon>Bacteroidia</taxon>
        <taxon>Bacteroidales</taxon>
        <taxon>Muribaculaceae</taxon>
        <taxon>Muribaculum</taxon>
    </lineage>
</organism>
<accession>A0A4P7VQZ4</accession>
<sequence length="677" mass="73890">MKLLKNIMVVVALFGLWSCSDDIVPAPGAGDNDGETFTITASVAMPDIMPAGSRAMGDSPDYAGLKLYLAEFDMNGDEPLNNFFSNLYRAENERAGNNLVTFNVTLKKSVEPKVLHLIAVPSSVDLDFTYGSEGTLIPGLTTSGGNEAYWRRLEFPSGYGTMTGDVWTTSQATINALTNVPLIRNFGKITVVNEATANFTLEGFAVVNTPTSGSVAPWNYTAMRFPDYLDDSGNQFDYSALSYGGMLPGNANITDNEPGGLTYSTAPKYIYERPFSSVNRTLVIVKGQYSGGESSYYKIDLGYQDTDGVFKYYNLLRNFNYTVTIKSVGASGYATAKEAMDGVVYNNLSFDVTTNKMLNISNGTDMVWVNFTTAVVTQNTDADRTIKFGFKYAKNIGTAGETVDNSSVTDPTTMGLVLGDVIESVTETTAPTVNDKGEPADYTGWKFYEIKTHAPTDETKQQSFTIINKDTGLGRTINLVLRTPWELDPAHVRVFAGNYNLPGQFPYDDTTYENKVGDGAGAKLTIFFTIPEDLPEAIFPLSFELESDRQNIENNPIGTLLVTSGPSVFDGVIGTRIKYIKPITWTDYNTVLDASHPTAVKVPADPKNPDNGKYLHRVRCRLQTITSLEALGIGTNGTTTTKVRVTNPYFKLRGGDGKIEVTFTRTRGQSLSNAPNN</sequence>
<name>A0A4P7VQZ4_9BACT</name>
<dbReference type="OrthoDB" id="1090227at2"/>
<reference evidence="2 3" key="1">
    <citation type="submission" date="2019-02" db="EMBL/GenBank/DDBJ databases">
        <title>Isolation and identification of novel species under the genus Muribaculum.</title>
        <authorList>
            <person name="Miyake S."/>
            <person name="Ding Y."/>
            <person name="Low A."/>
            <person name="Soh M."/>
            <person name="Seedorf H."/>
        </authorList>
    </citation>
    <scope>NUCLEOTIDE SEQUENCE [LARGE SCALE GENOMIC DNA]</scope>
    <source>
        <strain evidence="2 3">TLL-A4</strain>
    </source>
</reference>
<evidence type="ECO:0000313" key="2">
    <source>
        <dbReference type="EMBL" id="QCD36744.1"/>
    </source>
</evidence>
<keyword evidence="1" id="KW-0732">Signal</keyword>
<dbReference type="KEGG" id="mgod:E7746_13080"/>
<feature type="chain" id="PRO_5020371144" evidence="1">
    <location>
        <begin position="21"/>
        <end position="677"/>
    </location>
</feature>
<keyword evidence="3" id="KW-1185">Reference proteome</keyword>
<evidence type="ECO:0000256" key="1">
    <source>
        <dbReference type="SAM" id="SignalP"/>
    </source>
</evidence>
<gene>
    <name evidence="2" type="ORF">E7746_13080</name>
</gene>
<dbReference type="RefSeq" id="WP_136411089.1">
    <property type="nucleotide sequence ID" value="NZ_CP039393.1"/>
</dbReference>